<gene>
    <name evidence="2" type="ORF">EAI_09670</name>
</gene>
<dbReference type="Proteomes" id="UP000008237">
    <property type="component" value="Unassembled WGS sequence"/>
</dbReference>
<dbReference type="InterPro" id="IPR006578">
    <property type="entry name" value="MADF-dom"/>
</dbReference>
<protein>
    <recommendedName>
        <fullName evidence="1">MADF domain-containing protein</fullName>
    </recommendedName>
</protein>
<dbReference type="InParanoid" id="E2BKX8"/>
<reference evidence="2 3" key="1">
    <citation type="journal article" date="2010" name="Science">
        <title>Genomic comparison of the ants Camponotus floridanus and Harpegnathos saltator.</title>
        <authorList>
            <person name="Bonasio R."/>
            <person name="Zhang G."/>
            <person name="Ye C."/>
            <person name="Mutti N.S."/>
            <person name="Fang X."/>
            <person name="Qin N."/>
            <person name="Donahue G."/>
            <person name="Yang P."/>
            <person name="Li Q."/>
            <person name="Li C."/>
            <person name="Zhang P."/>
            <person name="Huang Z."/>
            <person name="Berger S.L."/>
            <person name="Reinberg D."/>
            <person name="Wang J."/>
            <person name="Liebig J."/>
        </authorList>
    </citation>
    <scope>NUCLEOTIDE SEQUENCE [LARGE SCALE GENOMIC DNA]</scope>
    <source>
        <strain evidence="2 3">R22 G/1</strain>
    </source>
</reference>
<dbReference type="EMBL" id="GL448856">
    <property type="protein sequence ID" value="EFN83651.1"/>
    <property type="molecule type" value="Genomic_DNA"/>
</dbReference>
<accession>E2BKX8</accession>
<dbReference type="AlphaFoldDB" id="E2BKX8"/>
<proteinExistence type="predicted"/>
<sequence length="45" mass="5503">DCQTRWMKLRERYSRKKKLQQMETRSGSGSTTRVSFPLYEQMNFL</sequence>
<evidence type="ECO:0000313" key="3">
    <source>
        <dbReference type="Proteomes" id="UP000008237"/>
    </source>
</evidence>
<keyword evidence="3" id="KW-1185">Reference proteome</keyword>
<feature type="domain" description="MADF" evidence="1">
    <location>
        <begin position="1"/>
        <end position="45"/>
    </location>
</feature>
<evidence type="ECO:0000259" key="1">
    <source>
        <dbReference type="Pfam" id="PF10545"/>
    </source>
</evidence>
<feature type="non-terminal residue" evidence="2">
    <location>
        <position position="1"/>
    </location>
</feature>
<dbReference type="Pfam" id="PF10545">
    <property type="entry name" value="MADF_DNA_bdg"/>
    <property type="match status" value="1"/>
</dbReference>
<feature type="non-terminal residue" evidence="2">
    <location>
        <position position="45"/>
    </location>
</feature>
<evidence type="ECO:0000313" key="2">
    <source>
        <dbReference type="EMBL" id="EFN83651.1"/>
    </source>
</evidence>
<name>E2BKX8_HARSA</name>
<organism evidence="3">
    <name type="scientific">Harpegnathos saltator</name>
    <name type="common">Jerdon's jumping ant</name>
    <dbReference type="NCBI Taxonomy" id="610380"/>
    <lineage>
        <taxon>Eukaryota</taxon>
        <taxon>Metazoa</taxon>
        <taxon>Ecdysozoa</taxon>
        <taxon>Arthropoda</taxon>
        <taxon>Hexapoda</taxon>
        <taxon>Insecta</taxon>
        <taxon>Pterygota</taxon>
        <taxon>Neoptera</taxon>
        <taxon>Endopterygota</taxon>
        <taxon>Hymenoptera</taxon>
        <taxon>Apocrita</taxon>
        <taxon>Aculeata</taxon>
        <taxon>Formicoidea</taxon>
        <taxon>Formicidae</taxon>
        <taxon>Ponerinae</taxon>
        <taxon>Ponerini</taxon>
        <taxon>Harpegnathos</taxon>
    </lineage>
</organism>